<feature type="transmembrane region" description="Helical" evidence="1">
    <location>
        <begin position="313"/>
        <end position="333"/>
    </location>
</feature>
<feature type="transmembrane region" description="Helical" evidence="1">
    <location>
        <begin position="265"/>
        <end position="286"/>
    </location>
</feature>
<evidence type="ECO:0000256" key="1">
    <source>
        <dbReference type="SAM" id="Phobius"/>
    </source>
</evidence>
<dbReference type="OrthoDB" id="9820310at2"/>
<gene>
    <name evidence="2" type="ORF">SD1D_2264</name>
</gene>
<dbReference type="RefSeq" id="WP_058259004.1">
    <property type="nucleotide sequence ID" value="NZ_LN879430.1"/>
</dbReference>
<dbReference type="KEGG" id="hsd:SD1D_2264"/>
<dbReference type="AlphaFoldDB" id="A0A0K8J8K0"/>
<keyword evidence="3" id="KW-1185">Reference proteome</keyword>
<feature type="transmembrane region" description="Helical" evidence="1">
    <location>
        <begin position="339"/>
        <end position="361"/>
    </location>
</feature>
<dbReference type="Proteomes" id="UP000196053">
    <property type="component" value="Chromosome I"/>
</dbReference>
<dbReference type="EMBL" id="LN879430">
    <property type="protein sequence ID" value="CUH93779.1"/>
    <property type="molecule type" value="Genomic_DNA"/>
</dbReference>
<evidence type="ECO:0000313" key="2">
    <source>
        <dbReference type="EMBL" id="CUH93779.1"/>
    </source>
</evidence>
<keyword evidence="1" id="KW-0812">Transmembrane</keyword>
<protein>
    <submittedName>
        <fullName evidence="2">Putative membrane protein</fullName>
    </submittedName>
</protein>
<sequence>MVIKQILRDLRKEWSWAFFYAVVATMIAMAILYLSVSFSSVQRQSAAIRSFVDQNVIMFQLKTVQMEANREATVLSNESKQDPVDIMDYLQHILSKEGNAGSFVFVGNDGYFDSKYEQILILFGKYSDLSGLHYDGSMALFVPEAHKEDVGKEFLISGQNLRIADSAGSKYSLFHPLHFIDSDDLMLSNTLILCTRDFQTVNGMFPWWGLSSEVFGRMVLVDPSDKEVDQLQRIFYEQSGTLYTGISTKDFTQVTTSASIRAHRLYIWFYILSGVLLLILLICNIIRVIETHIADYTVHHLYGAPIRTIQKRVGGFVLALNMLPIVGIVFVLFRNEMTLWYVLPLGIALVAGLCLFAAMYASKRIGTMNNLQNLRRDY</sequence>
<keyword evidence="1" id="KW-1133">Transmembrane helix</keyword>
<reference evidence="3" key="1">
    <citation type="submission" date="2015-09" db="EMBL/GenBank/DDBJ databases">
        <authorList>
            <person name="Wibberg D."/>
        </authorList>
    </citation>
    <scope>NUCLEOTIDE SEQUENCE [LARGE SCALE GENOMIC DNA]</scope>
    <source>
        <strain evidence="3">SD1D</strain>
    </source>
</reference>
<accession>A0A0K8J8K0</accession>
<proteinExistence type="predicted"/>
<keyword evidence="1" id="KW-0472">Membrane</keyword>
<name>A0A0K8J8K0_9FIRM</name>
<organism evidence="2 3">
    <name type="scientific">Herbinix luporum</name>
    <dbReference type="NCBI Taxonomy" id="1679721"/>
    <lineage>
        <taxon>Bacteria</taxon>
        <taxon>Bacillati</taxon>
        <taxon>Bacillota</taxon>
        <taxon>Clostridia</taxon>
        <taxon>Lachnospirales</taxon>
        <taxon>Lachnospiraceae</taxon>
        <taxon>Herbinix</taxon>
    </lineage>
</organism>
<evidence type="ECO:0000313" key="3">
    <source>
        <dbReference type="Proteomes" id="UP000196053"/>
    </source>
</evidence>
<feature type="transmembrane region" description="Helical" evidence="1">
    <location>
        <begin position="14"/>
        <end position="36"/>
    </location>
</feature>